<dbReference type="NCBIfam" id="TIGR00928">
    <property type="entry name" value="purB"/>
    <property type="match status" value="1"/>
</dbReference>
<dbReference type="Proteomes" id="UP001595799">
    <property type="component" value="Unassembled WGS sequence"/>
</dbReference>
<dbReference type="EMBL" id="JBHSCW010000003">
    <property type="protein sequence ID" value="MFC4350911.1"/>
    <property type="molecule type" value="Genomic_DNA"/>
</dbReference>
<dbReference type="InterPro" id="IPR004769">
    <property type="entry name" value="Pur_lyase"/>
</dbReference>
<dbReference type="Gene3D" id="1.10.275.10">
    <property type="entry name" value="Fumarase/aspartase (N-terminal domain)"/>
    <property type="match status" value="1"/>
</dbReference>
<keyword evidence="6 11" id="KW-0456">Lyase</keyword>
<dbReference type="RefSeq" id="WP_382421255.1">
    <property type="nucleotide sequence ID" value="NZ_JBHSCW010000003.1"/>
</dbReference>
<evidence type="ECO:0000256" key="1">
    <source>
        <dbReference type="ARBA" id="ARBA00004706"/>
    </source>
</evidence>
<dbReference type="Gene3D" id="1.20.200.10">
    <property type="entry name" value="Fumarase/aspartase (Central domain)"/>
    <property type="match status" value="1"/>
</dbReference>
<dbReference type="InterPro" id="IPR008948">
    <property type="entry name" value="L-Aspartase-like"/>
</dbReference>
<evidence type="ECO:0000256" key="5">
    <source>
        <dbReference type="ARBA" id="ARBA00017058"/>
    </source>
</evidence>
<protein>
    <recommendedName>
        <fullName evidence="5 10">Adenylosuccinate lyase</fullName>
        <shortName evidence="11">ASL</shortName>
        <ecNumber evidence="4 10">4.3.2.2</ecNumber>
    </recommendedName>
    <alternativeName>
        <fullName evidence="8 11">Adenylosuccinase</fullName>
    </alternativeName>
</protein>
<dbReference type="CDD" id="cd01360">
    <property type="entry name" value="Adenylsuccinate_lyase_1"/>
    <property type="match status" value="1"/>
</dbReference>
<comment type="similarity">
    <text evidence="3 11">Belongs to the lyase 1 family. Adenylosuccinate lyase subfamily.</text>
</comment>
<keyword evidence="14" id="KW-1185">Reference proteome</keyword>
<sequence length="430" mass="48237">MIPRYSRPEMTALWDPEAKFRIWFEIEAHACDAMAELGIIPKDAAQAIWDKGAFEVARIDEIERETKHDVIAFLTNVAEHVGEPARFLHQGMTSSDVLDTCLAVQLTRATDILLADLDRLLEALKKRAYEFKHTVCLGRSHGIHAEPVTFGLKLANHYAAFARNRARLEQARQEIATCAISGAVGTFANIDPYVEEYVAEKLGLQPEPVSTQVIPRDRHAAFFATLGVIASSMENLAVEVRHLQRTEVREAEEYFSPGQKGSSAMPHKRNPVLTENLTGLARMVRSAVAPAMENVALWHERDISHSSVERMIGPDATITLDFALNRLAGVVEQLLVYPDNMQRNLDQLGGLVYSQRVLLGLTQAGLSREDAYAVVQRNAMKVWEEQRDFLELLKADPEVTIAEKDLEALFDPAYHTKHVDTVFRRVFGED</sequence>
<dbReference type="GO" id="GO:0016829">
    <property type="term" value="F:lyase activity"/>
    <property type="evidence" value="ECO:0007669"/>
    <property type="project" value="UniProtKB-KW"/>
</dbReference>
<reference evidence="14" key="1">
    <citation type="journal article" date="2019" name="Int. J. Syst. Evol. Microbiol.">
        <title>The Global Catalogue of Microorganisms (GCM) 10K type strain sequencing project: providing services to taxonomists for standard genome sequencing and annotation.</title>
        <authorList>
            <consortium name="The Broad Institute Genomics Platform"/>
            <consortium name="The Broad Institute Genome Sequencing Center for Infectious Disease"/>
            <person name="Wu L."/>
            <person name="Ma J."/>
        </authorList>
    </citation>
    <scope>NUCLEOTIDE SEQUENCE [LARGE SCALE GENOMIC DNA]</scope>
    <source>
        <strain evidence="14">CECT 8472</strain>
    </source>
</reference>
<dbReference type="PANTHER" id="PTHR43172:SF1">
    <property type="entry name" value="ADENYLOSUCCINATE LYASE"/>
    <property type="match status" value="1"/>
</dbReference>
<dbReference type="PANTHER" id="PTHR43172">
    <property type="entry name" value="ADENYLOSUCCINATE LYASE"/>
    <property type="match status" value="1"/>
</dbReference>
<evidence type="ECO:0000256" key="2">
    <source>
        <dbReference type="ARBA" id="ARBA00004734"/>
    </source>
</evidence>
<comment type="caution">
    <text evidence="13">The sequence shown here is derived from an EMBL/GenBank/DDBJ whole genome shotgun (WGS) entry which is preliminary data.</text>
</comment>
<dbReference type="PRINTS" id="PR00145">
    <property type="entry name" value="ARGSUCLYASE"/>
</dbReference>
<evidence type="ECO:0000256" key="10">
    <source>
        <dbReference type="NCBIfam" id="TIGR00928"/>
    </source>
</evidence>
<name>A0ABV8UJR5_9PROT</name>
<comment type="pathway">
    <text evidence="1 11">Purine metabolism; IMP biosynthesis via de novo pathway; 5-amino-1-(5-phospho-D-ribosyl)imidazole-4-carboxamide from 5-amino-1-(5-phospho-D-ribosyl)imidazole-4-carboxylate: step 2/2.</text>
</comment>
<evidence type="ECO:0000256" key="11">
    <source>
        <dbReference type="RuleBase" id="RU361172"/>
    </source>
</evidence>
<dbReference type="InterPro" id="IPR024083">
    <property type="entry name" value="Fumarase/histidase_N"/>
</dbReference>
<dbReference type="PROSITE" id="PS00163">
    <property type="entry name" value="FUMARATE_LYASES"/>
    <property type="match status" value="1"/>
</dbReference>
<dbReference type="InterPro" id="IPR022761">
    <property type="entry name" value="Fumarate_lyase_N"/>
</dbReference>
<comment type="catalytic activity">
    <reaction evidence="7">
        <text>(2S)-2-[5-amino-1-(5-phospho-beta-D-ribosyl)imidazole-4-carboxamido]succinate = 5-amino-1-(5-phospho-beta-D-ribosyl)imidazole-4-carboxamide + fumarate</text>
        <dbReference type="Rhea" id="RHEA:23920"/>
        <dbReference type="ChEBI" id="CHEBI:29806"/>
        <dbReference type="ChEBI" id="CHEBI:58443"/>
        <dbReference type="ChEBI" id="CHEBI:58475"/>
        <dbReference type="EC" id="4.3.2.2"/>
    </reaction>
    <physiologicalReaction direction="left-to-right" evidence="7">
        <dbReference type="Rhea" id="RHEA:23921"/>
    </physiologicalReaction>
</comment>
<evidence type="ECO:0000256" key="8">
    <source>
        <dbReference type="ARBA" id="ARBA00030717"/>
    </source>
</evidence>
<proteinExistence type="inferred from homology"/>
<dbReference type="InterPro" id="IPR000362">
    <property type="entry name" value="Fumarate_lyase_fam"/>
</dbReference>
<dbReference type="PRINTS" id="PR00149">
    <property type="entry name" value="FUMRATELYASE"/>
</dbReference>
<accession>A0ABV8UJR5</accession>
<dbReference type="InterPro" id="IPR020557">
    <property type="entry name" value="Fumarate_lyase_CS"/>
</dbReference>
<feature type="domain" description="Adenylosuccinate lyase C-terminal" evidence="12">
    <location>
        <begin position="349"/>
        <end position="427"/>
    </location>
</feature>
<evidence type="ECO:0000256" key="7">
    <source>
        <dbReference type="ARBA" id="ARBA00024477"/>
    </source>
</evidence>
<organism evidence="13 14">
    <name type="scientific">Fodinicurvata halophila</name>
    <dbReference type="NCBI Taxonomy" id="1419723"/>
    <lineage>
        <taxon>Bacteria</taxon>
        <taxon>Pseudomonadati</taxon>
        <taxon>Pseudomonadota</taxon>
        <taxon>Alphaproteobacteria</taxon>
        <taxon>Rhodospirillales</taxon>
        <taxon>Rhodovibrionaceae</taxon>
        <taxon>Fodinicurvata</taxon>
    </lineage>
</organism>
<evidence type="ECO:0000313" key="14">
    <source>
        <dbReference type="Proteomes" id="UP001595799"/>
    </source>
</evidence>
<evidence type="ECO:0000313" key="13">
    <source>
        <dbReference type="EMBL" id="MFC4350911.1"/>
    </source>
</evidence>
<evidence type="ECO:0000256" key="6">
    <source>
        <dbReference type="ARBA" id="ARBA00023239"/>
    </source>
</evidence>
<comment type="pathway">
    <text evidence="2 11">Purine metabolism; AMP biosynthesis via de novo pathway; AMP from IMP: step 2/2.</text>
</comment>
<comment type="catalytic activity">
    <reaction evidence="9">
        <text>N(6)-(1,2-dicarboxyethyl)-AMP = fumarate + AMP</text>
        <dbReference type="Rhea" id="RHEA:16853"/>
        <dbReference type="ChEBI" id="CHEBI:29806"/>
        <dbReference type="ChEBI" id="CHEBI:57567"/>
        <dbReference type="ChEBI" id="CHEBI:456215"/>
        <dbReference type="EC" id="4.3.2.2"/>
    </reaction>
    <physiologicalReaction direction="left-to-right" evidence="9">
        <dbReference type="Rhea" id="RHEA:16854"/>
    </physiologicalReaction>
</comment>
<dbReference type="Pfam" id="PF00206">
    <property type="entry name" value="Lyase_1"/>
    <property type="match status" value="1"/>
</dbReference>
<dbReference type="SMART" id="SM00998">
    <property type="entry name" value="ADSL_C"/>
    <property type="match status" value="1"/>
</dbReference>
<evidence type="ECO:0000259" key="12">
    <source>
        <dbReference type="SMART" id="SM00998"/>
    </source>
</evidence>
<dbReference type="SUPFAM" id="SSF48557">
    <property type="entry name" value="L-aspartase-like"/>
    <property type="match status" value="1"/>
</dbReference>
<evidence type="ECO:0000256" key="3">
    <source>
        <dbReference type="ARBA" id="ARBA00008273"/>
    </source>
</evidence>
<evidence type="ECO:0000256" key="4">
    <source>
        <dbReference type="ARBA" id="ARBA00012339"/>
    </source>
</evidence>
<dbReference type="Pfam" id="PF10397">
    <property type="entry name" value="ADSL_C"/>
    <property type="match status" value="1"/>
</dbReference>
<evidence type="ECO:0000256" key="9">
    <source>
        <dbReference type="ARBA" id="ARBA00049115"/>
    </source>
</evidence>
<gene>
    <name evidence="13" type="primary">purB</name>
    <name evidence="13" type="ORF">ACFOW6_05080</name>
</gene>
<dbReference type="EC" id="4.3.2.2" evidence="4 10"/>
<dbReference type="Gene3D" id="1.10.40.30">
    <property type="entry name" value="Fumarase/aspartase (C-terminal domain)"/>
    <property type="match status" value="1"/>
</dbReference>
<dbReference type="InterPro" id="IPR019468">
    <property type="entry name" value="AdenyloSucc_lyase_C"/>
</dbReference>
<keyword evidence="11" id="KW-0658">Purine biosynthesis</keyword>